<accession>A0A6C0CVY4</accession>
<name>A0A6C0CVY4_9ZZZZ</name>
<protein>
    <submittedName>
        <fullName evidence="1">Uncharacterized protein</fullName>
    </submittedName>
</protein>
<reference evidence="1" key="1">
    <citation type="journal article" date="2020" name="Nature">
        <title>Giant virus diversity and host interactions through global metagenomics.</title>
        <authorList>
            <person name="Schulz F."/>
            <person name="Roux S."/>
            <person name="Paez-Espino D."/>
            <person name="Jungbluth S."/>
            <person name="Walsh D.A."/>
            <person name="Denef V.J."/>
            <person name="McMahon K.D."/>
            <person name="Konstantinidis K.T."/>
            <person name="Eloe-Fadrosh E.A."/>
            <person name="Kyrpides N.C."/>
            <person name="Woyke T."/>
        </authorList>
    </citation>
    <scope>NUCLEOTIDE SEQUENCE</scope>
    <source>
        <strain evidence="1">GVMAG-M-3300021964-36</strain>
    </source>
</reference>
<organism evidence="1">
    <name type="scientific">viral metagenome</name>
    <dbReference type="NCBI Taxonomy" id="1070528"/>
    <lineage>
        <taxon>unclassified sequences</taxon>
        <taxon>metagenomes</taxon>
        <taxon>organismal metagenomes</taxon>
    </lineage>
</organism>
<proteinExistence type="predicted"/>
<dbReference type="AlphaFoldDB" id="A0A6C0CVY4"/>
<dbReference type="EMBL" id="MN739484">
    <property type="protein sequence ID" value="QHT07665.1"/>
    <property type="molecule type" value="Genomic_DNA"/>
</dbReference>
<evidence type="ECO:0000313" key="1">
    <source>
        <dbReference type="EMBL" id="QHT07665.1"/>
    </source>
</evidence>
<sequence length="128" mass="14831">MSFNRLAYDTCEYKQRLEQNVSNIDFILDPIKYEHDKKCRHEFGLLGGTNVSHVKGNLVDLENDLRGQTRPATNCSQYKFSPSSDNFVQGKEYIKPVQHPKIDTTPLHLPSCQMMDYSSIPRIQPKRK</sequence>